<dbReference type="EMBL" id="JBAHYK010002141">
    <property type="protein sequence ID" value="KAL0565734.1"/>
    <property type="molecule type" value="Genomic_DNA"/>
</dbReference>
<keyword evidence="2" id="KW-1185">Reference proteome</keyword>
<gene>
    <name evidence="1" type="ORF">V5O48_016288</name>
</gene>
<proteinExistence type="predicted"/>
<comment type="caution">
    <text evidence="1">The sequence shown here is derived from an EMBL/GenBank/DDBJ whole genome shotgun (WGS) entry which is preliminary data.</text>
</comment>
<accession>A0ABR3ES49</accession>
<reference evidence="1 2" key="1">
    <citation type="submission" date="2024-02" db="EMBL/GenBank/DDBJ databases">
        <title>A draft genome for the cacao thread blight pathogen Marasmius crinis-equi.</title>
        <authorList>
            <person name="Cohen S.P."/>
            <person name="Baruah I.K."/>
            <person name="Amoako-Attah I."/>
            <person name="Bukari Y."/>
            <person name="Meinhardt L.W."/>
            <person name="Bailey B.A."/>
        </authorList>
    </citation>
    <scope>NUCLEOTIDE SEQUENCE [LARGE SCALE GENOMIC DNA]</scope>
    <source>
        <strain evidence="1 2">GH-76</strain>
    </source>
</reference>
<protein>
    <submittedName>
        <fullName evidence="1">Uncharacterized protein</fullName>
    </submittedName>
</protein>
<name>A0ABR3ES49_9AGAR</name>
<evidence type="ECO:0000313" key="2">
    <source>
        <dbReference type="Proteomes" id="UP001465976"/>
    </source>
</evidence>
<evidence type="ECO:0000313" key="1">
    <source>
        <dbReference type="EMBL" id="KAL0565734.1"/>
    </source>
</evidence>
<organism evidence="1 2">
    <name type="scientific">Marasmius crinis-equi</name>
    <dbReference type="NCBI Taxonomy" id="585013"/>
    <lineage>
        <taxon>Eukaryota</taxon>
        <taxon>Fungi</taxon>
        <taxon>Dikarya</taxon>
        <taxon>Basidiomycota</taxon>
        <taxon>Agaricomycotina</taxon>
        <taxon>Agaricomycetes</taxon>
        <taxon>Agaricomycetidae</taxon>
        <taxon>Agaricales</taxon>
        <taxon>Marasmiineae</taxon>
        <taxon>Marasmiaceae</taxon>
        <taxon>Marasmius</taxon>
    </lineage>
</organism>
<sequence length="137" mass="15927">MSVSFLQASSISDMNRRKVEGNQPAVVGRRRFVIWLMDAELPESYVVEHSVRHLKILENEALETGYWILVFFELVTDVYRAKGDVEGAIPFLRQAELLRRARSGGEEEALDDLVKTLLKHPRWNWKKRAQGLMKQFL</sequence>
<dbReference type="Proteomes" id="UP001465976">
    <property type="component" value="Unassembled WGS sequence"/>
</dbReference>